<dbReference type="Gene3D" id="1.10.20.10">
    <property type="entry name" value="Histone, subunit A"/>
    <property type="match status" value="1"/>
</dbReference>
<dbReference type="GO" id="GO:0000786">
    <property type="term" value="C:nucleosome"/>
    <property type="evidence" value="ECO:0007669"/>
    <property type="project" value="InterPro"/>
</dbReference>
<accession>A0A085NV48</accession>
<dbReference type="PRINTS" id="PR00621">
    <property type="entry name" value="HISTONEH2B"/>
</dbReference>
<dbReference type="SMART" id="SM00427">
    <property type="entry name" value="H2B"/>
    <property type="match status" value="1"/>
</dbReference>
<dbReference type="SUPFAM" id="SSF47113">
    <property type="entry name" value="Histone-fold"/>
    <property type="match status" value="1"/>
</dbReference>
<gene>
    <name evidence="3" type="ORF">M514_14684</name>
</gene>
<dbReference type="GO" id="GO:0030527">
    <property type="term" value="F:structural constituent of chromatin"/>
    <property type="evidence" value="ECO:0007669"/>
    <property type="project" value="InterPro"/>
</dbReference>
<evidence type="ECO:0000256" key="1">
    <source>
        <dbReference type="ARBA" id="ARBA00006846"/>
    </source>
</evidence>
<dbReference type="GO" id="GO:0046982">
    <property type="term" value="F:protein heterodimerization activity"/>
    <property type="evidence" value="ECO:0007669"/>
    <property type="project" value="InterPro"/>
</dbReference>
<dbReference type="GO" id="GO:0003677">
    <property type="term" value="F:DNA binding"/>
    <property type="evidence" value="ECO:0007669"/>
    <property type="project" value="InterPro"/>
</dbReference>
<dbReference type="AlphaFoldDB" id="A0A085NV48"/>
<protein>
    <recommendedName>
        <fullName evidence="2">Core Histone H2A/H2B/H3 domain-containing protein</fullName>
    </recommendedName>
</protein>
<dbReference type="Pfam" id="PF00125">
    <property type="entry name" value="Histone"/>
    <property type="match status" value="1"/>
</dbReference>
<comment type="similarity">
    <text evidence="1">Belongs to the histone H2B family.</text>
</comment>
<sequence length="62" mass="6958">MAMLIMDSFVNDVFDRILTEGSRLSQYNNGDTISSRGIQTAARLLLHGVLSKHRHKAAKRCL</sequence>
<evidence type="ECO:0000313" key="3">
    <source>
        <dbReference type="EMBL" id="KFD73344.1"/>
    </source>
</evidence>
<feature type="domain" description="Core Histone H2A/H2B/H3" evidence="2">
    <location>
        <begin position="1"/>
        <end position="44"/>
    </location>
</feature>
<dbReference type="PANTHER" id="PTHR23428">
    <property type="entry name" value="HISTONE H2B"/>
    <property type="match status" value="1"/>
</dbReference>
<reference evidence="3" key="1">
    <citation type="journal article" date="2014" name="Nat. Genet.">
        <title>Genome and transcriptome of the porcine whipworm Trichuris suis.</title>
        <authorList>
            <person name="Jex A.R."/>
            <person name="Nejsum P."/>
            <person name="Schwarz E.M."/>
            <person name="Hu L."/>
            <person name="Young N.D."/>
            <person name="Hall R.S."/>
            <person name="Korhonen P.K."/>
            <person name="Liao S."/>
            <person name="Thamsborg S."/>
            <person name="Xia J."/>
            <person name="Xu P."/>
            <person name="Wang S."/>
            <person name="Scheerlinck J.P."/>
            <person name="Hofmann A."/>
            <person name="Sternberg P.W."/>
            <person name="Wang J."/>
            <person name="Gasser R.B."/>
        </authorList>
    </citation>
    <scope>NUCLEOTIDE SEQUENCE [LARGE SCALE GENOMIC DNA]</scope>
    <source>
        <strain evidence="3">DCEP-RM93F</strain>
    </source>
</reference>
<dbReference type="InterPro" id="IPR000558">
    <property type="entry name" value="Histone_H2B"/>
</dbReference>
<dbReference type="OrthoDB" id="5807605at2759"/>
<dbReference type="EMBL" id="KL367474">
    <property type="protein sequence ID" value="KFD73344.1"/>
    <property type="molecule type" value="Genomic_DNA"/>
</dbReference>
<evidence type="ECO:0000259" key="2">
    <source>
        <dbReference type="Pfam" id="PF00125"/>
    </source>
</evidence>
<proteinExistence type="inferred from homology"/>
<name>A0A085NV48_9BILA</name>
<dbReference type="InterPro" id="IPR009072">
    <property type="entry name" value="Histone-fold"/>
</dbReference>
<organism evidence="3">
    <name type="scientific">Trichuris suis</name>
    <name type="common">pig whipworm</name>
    <dbReference type="NCBI Taxonomy" id="68888"/>
    <lineage>
        <taxon>Eukaryota</taxon>
        <taxon>Metazoa</taxon>
        <taxon>Ecdysozoa</taxon>
        <taxon>Nematoda</taxon>
        <taxon>Enoplea</taxon>
        <taxon>Dorylaimia</taxon>
        <taxon>Trichinellida</taxon>
        <taxon>Trichuridae</taxon>
        <taxon>Trichuris</taxon>
    </lineage>
</organism>
<dbReference type="InterPro" id="IPR007125">
    <property type="entry name" value="H2A/H2B/H3"/>
</dbReference>
<dbReference type="Proteomes" id="UP000030758">
    <property type="component" value="Unassembled WGS sequence"/>
</dbReference>